<evidence type="ECO:0000259" key="1">
    <source>
        <dbReference type="Pfam" id="PF01636"/>
    </source>
</evidence>
<dbReference type="InterPro" id="IPR002575">
    <property type="entry name" value="Aminoglycoside_PTrfase"/>
</dbReference>
<dbReference type="AlphaFoldDB" id="A0A6A6YLM9"/>
<reference evidence="4" key="3">
    <citation type="submission" date="2025-04" db="UniProtKB">
        <authorList>
            <consortium name="RefSeq"/>
        </authorList>
    </citation>
    <scope>IDENTIFICATION</scope>
    <source>
        <strain evidence="4">CBS 304.34</strain>
    </source>
</reference>
<evidence type="ECO:0000313" key="4">
    <source>
        <dbReference type="RefSeq" id="XP_033576746.1"/>
    </source>
</evidence>
<keyword evidence="3" id="KW-1185">Reference proteome</keyword>
<dbReference type="RefSeq" id="XP_033576746.1">
    <property type="nucleotide sequence ID" value="XM_033722916.1"/>
</dbReference>
<dbReference type="GeneID" id="54463809"/>
<gene>
    <name evidence="2 4" type="ORF">BDZ99DRAFT_488604</name>
</gene>
<proteinExistence type="predicted"/>
<dbReference type="Gene3D" id="3.90.1200.10">
    <property type="match status" value="1"/>
</dbReference>
<sequence>MGSVHALSSPVSSTPLIVPTDANFDVKLSSFFRHYNQLPSPDEVRSQARAQREVSTDFNARPSPVFESMGLFVKWGADIRIAEGEVFLYMEAIRGKTLEQSWPEMEVNDRLRICRELRTIFDSLRQLKQDPTDTFIGEAINPSYRAEAGPFTSVKAFHDWFTFLYKRPMPDPHTVPPEPFRQDLPDDSKIVFTHGDLHRSNVILSLSKPARVVAVIDWEQAGWLPAYWEDCKARFTCSYYGEWPEKYLPIILHQYESTWDPWNYYTSSMGV</sequence>
<dbReference type="OrthoDB" id="5404599at2759"/>
<reference evidence="2 4" key="1">
    <citation type="journal article" date="2020" name="Stud. Mycol.">
        <title>101 Dothideomycetes genomes: a test case for predicting lifestyles and emergence of pathogens.</title>
        <authorList>
            <person name="Haridas S."/>
            <person name="Albert R."/>
            <person name="Binder M."/>
            <person name="Bloem J."/>
            <person name="Labutti K."/>
            <person name="Salamov A."/>
            <person name="Andreopoulos B."/>
            <person name="Baker S."/>
            <person name="Barry K."/>
            <person name="Bills G."/>
            <person name="Bluhm B."/>
            <person name="Cannon C."/>
            <person name="Castanera R."/>
            <person name="Culley D."/>
            <person name="Daum C."/>
            <person name="Ezra D."/>
            <person name="Gonzalez J."/>
            <person name="Henrissat B."/>
            <person name="Kuo A."/>
            <person name="Liang C."/>
            <person name="Lipzen A."/>
            <person name="Lutzoni F."/>
            <person name="Magnuson J."/>
            <person name="Mondo S."/>
            <person name="Nolan M."/>
            <person name="Ohm R."/>
            <person name="Pangilinan J."/>
            <person name="Park H.-J."/>
            <person name="Ramirez L."/>
            <person name="Alfaro M."/>
            <person name="Sun H."/>
            <person name="Tritt A."/>
            <person name="Yoshinaga Y."/>
            <person name="Zwiers L.-H."/>
            <person name="Turgeon B."/>
            <person name="Goodwin S."/>
            <person name="Spatafora J."/>
            <person name="Crous P."/>
            <person name="Grigoriev I."/>
        </authorList>
    </citation>
    <scope>NUCLEOTIDE SEQUENCE</scope>
    <source>
        <strain evidence="2 4">CBS 304.34</strain>
    </source>
</reference>
<dbReference type="Proteomes" id="UP000504636">
    <property type="component" value="Unplaced"/>
</dbReference>
<feature type="domain" description="Aminoglycoside phosphotransferase" evidence="1">
    <location>
        <begin position="39"/>
        <end position="261"/>
    </location>
</feature>
<organism evidence="2">
    <name type="scientific">Mytilinidion resinicola</name>
    <dbReference type="NCBI Taxonomy" id="574789"/>
    <lineage>
        <taxon>Eukaryota</taxon>
        <taxon>Fungi</taxon>
        <taxon>Dikarya</taxon>
        <taxon>Ascomycota</taxon>
        <taxon>Pezizomycotina</taxon>
        <taxon>Dothideomycetes</taxon>
        <taxon>Pleosporomycetidae</taxon>
        <taxon>Mytilinidiales</taxon>
        <taxon>Mytilinidiaceae</taxon>
        <taxon>Mytilinidion</taxon>
    </lineage>
</organism>
<protein>
    <recommendedName>
        <fullName evidence="1">Aminoglycoside phosphotransferase domain-containing protein</fullName>
    </recommendedName>
</protein>
<evidence type="ECO:0000313" key="2">
    <source>
        <dbReference type="EMBL" id="KAF2809782.1"/>
    </source>
</evidence>
<reference evidence="4" key="2">
    <citation type="submission" date="2020-04" db="EMBL/GenBank/DDBJ databases">
        <authorList>
            <consortium name="NCBI Genome Project"/>
        </authorList>
    </citation>
    <scope>NUCLEOTIDE SEQUENCE</scope>
    <source>
        <strain evidence="4">CBS 304.34</strain>
    </source>
</reference>
<dbReference type="Pfam" id="PF01636">
    <property type="entry name" value="APH"/>
    <property type="match status" value="1"/>
</dbReference>
<dbReference type="PANTHER" id="PTHR21310">
    <property type="entry name" value="AMINOGLYCOSIDE PHOSPHOTRANSFERASE-RELATED-RELATED"/>
    <property type="match status" value="1"/>
</dbReference>
<dbReference type="InterPro" id="IPR051678">
    <property type="entry name" value="AGP_Transferase"/>
</dbReference>
<evidence type="ECO:0000313" key="3">
    <source>
        <dbReference type="Proteomes" id="UP000504636"/>
    </source>
</evidence>
<dbReference type="EMBL" id="MU003701">
    <property type="protein sequence ID" value="KAF2809782.1"/>
    <property type="molecule type" value="Genomic_DNA"/>
</dbReference>
<dbReference type="InterPro" id="IPR011009">
    <property type="entry name" value="Kinase-like_dom_sf"/>
</dbReference>
<accession>A0A6A6YLM9</accession>
<name>A0A6A6YLM9_9PEZI</name>
<dbReference type="SUPFAM" id="SSF56112">
    <property type="entry name" value="Protein kinase-like (PK-like)"/>
    <property type="match status" value="1"/>
</dbReference>
<dbReference type="PANTHER" id="PTHR21310:SF54">
    <property type="entry name" value="AMINOGLYCOSIDE PHOSPHOTRANSFERASE DOMAIN-CONTAINING PROTEIN"/>
    <property type="match status" value="1"/>
</dbReference>